<evidence type="ECO:0000256" key="1">
    <source>
        <dbReference type="SAM" id="Coils"/>
    </source>
</evidence>
<dbReference type="AlphaFoldDB" id="A0A9X3E480"/>
<feature type="coiled-coil region" evidence="1">
    <location>
        <begin position="7"/>
        <end position="57"/>
    </location>
</feature>
<name>A0A9X3E480_9HYPH</name>
<reference evidence="2" key="1">
    <citation type="submission" date="2022-11" db="EMBL/GenBank/DDBJ databases">
        <title>Biodiversity and phylogenetic relationships of bacteria.</title>
        <authorList>
            <person name="Machado R.A.R."/>
            <person name="Bhat A."/>
            <person name="Loulou A."/>
            <person name="Kallel S."/>
        </authorList>
    </citation>
    <scope>NUCLEOTIDE SEQUENCE</scope>
    <source>
        <strain evidence="2">K-TC2</strain>
    </source>
</reference>
<accession>A0A9X3E480</accession>
<comment type="caution">
    <text evidence="2">The sequence shown here is derived from an EMBL/GenBank/DDBJ whole genome shotgun (WGS) entry which is preliminary data.</text>
</comment>
<sequence length="62" mass="6747">MTDAKVLIEIDARIAAIRETMQRLTEQASSASGAASEGRLADRMADLEQQLETLQNERAALS</sequence>
<evidence type="ECO:0000313" key="3">
    <source>
        <dbReference type="Proteomes" id="UP001144805"/>
    </source>
</evidence>
<dbReference type="Proteomes" id="UP001144805">
    <property type="component" value="Unassembled WGS sequence"/>
</dbReference>
<proteinExistence type="predicted"/>
<gene>
    <name evidence="2" type="ORF">OSH07_17795</name>
</gene>
<organism evidence="2 3">
    <name type="scientific">Kaistia nematophila</name>
    <dbReference type="NCBI Taxonomy" id="2994654"/>
    <lineage>
        <taxon>Bacteria</taxon>
        <taxon>Pseudomonadati</taxon>
        <taxon>Pseudomonadota</taxon>
        <taxon>Alphaproteobacteria</taxon>
        <taxon>Hyphomicrobiales</taxon>
        <taxon>Kaistiaceae</taxon>
        <taxon>Kaistia</taxon>
    </lineage>
</organism>
<evidence type="ECO:0000313" key="2">
    <source>
        <dbReference type="EMBL" id="MCX5571062.1"/>
    </source>
</evidence>
<keyword evidence="3" id="KW-1185">Reference proteome</keyword>
<protein>
    <submittedName>
        <fullName evidence="2">Uncharacterized protein</fullName>
    </submittedName>
</protein>
<keyword evidence="1" id="KW-0175">Coiled coil</keyword>
<dbReference type="EMBL" id="JAPKNK010000008">
    <property type="protein sequence ID" value="MCX5571062.1"/>
    <property type="molecule type" value="Genomic_DNA"/>
</dbReference>
<dbReference type="RefSeq" id="WP_266340030.1">
    <property type="nucleotide sequence ID" value="NZ_JAPKNK010000008.1"/>
</dbReference>